<reference evidence="4 5" key="1">
    <citation type="submission" date="2022-05" db="EMBL/GenBank/DDBJ databases">
        <title>Genome Sequencing of Bee-Associated Microbes.</title>
        <authorList>
            <person name="Dunlap C."/>
        </authorList>
    </citation>
    <scope>NUCLEOTIDE SEQUENCE [LARGE SCALE GENOMIC DNA]</scope>
    <source>
        <strain evidence="4 5">NRRL B-04010</strain>
    </source>
</reference>
<keyword evidence="5" id="KW-1185">Reference proteome</keyword>
<dbReference type="PANTHER" id="PTHR30461:SF2">
    <property type="entry name" value="SERINE RECOMBINASE PINE-RELATED"/>
    <property type="match status" value="1"/>
</dbReference>
<evidence type="ECO:0000313" key="4">
    <source>
        <dbReference type="EMBL" id="MCY9759000.1"/>
    </source>
</evidence>
<comment type="caution">
    <text evidence="4">The sequence shown here is derived from an EMBL/GenBank/DDBJ whole genome shotgun (WGS) entry which is preliminary data.</text>
</comment>
<dbReference type="InterPro" id="IPR050639">
    <property type="entry name" value="SSR_resolvase"/>
</dbReference>
<dbReference type="PROSITE" id="PS51736">
    <property type="entry name" value="RECOMBINASES_3"/>
    <property type="match status" value="1"/>
</dbReference>
<gene>
    <name evidence="4" type="ORF">M5X12_00290</name>
</gene>
<accession>A0ABT4GQR8</accession>
<dbReference type="Gene3D" id="3.40.50.1390">
    <property type="entry name" value="Resolvase, N-terminal catalytic domain"/>
    <property type="match status" value="1"/>
</dbReference>
<dbReference type="SUPFAM" id="SSF53041">
    <property type="entry name" value="Resolvase-like"/>
    <property type="match status" value="1"/>
</dbReference>
<dbReference type="InterPro" id="IPR036162">
    <property type="entry name" value="Resolvase-like_N_sf"/>
</dbReference>
<dbReference type="CDD" id="cd00338">
    <property type="entry name" value="Ser_Recombinase"/>
    <property type="match status" value="1"/>
</dbReference>
<sequence length="129" mass="15022">MGQKNAIIYCRTATTEQDVDAQLGRCKKYADEHGYKVENVFMDHGASANTERLEFENVKKFMDENPNGTLIVASYDRLYRDSMKMYEFCQYIKEVNYNVVSANANDRSFKELEFICGIDKKRKEQEASE</sequence>
<feature type="domain" description="Resolvase/invertase-type recombinase catalytic" evidence="3">
    <location>
        <begin position="5"/>
        <end position="129"/>
    </location>
</feature>
<dbReference type="EMBL" id="JAMDNP010000001">
    <property type="protein sequence ID" value="MCY9759000.1"/>
    <property type="molecule type" value="Genomic_DNA"/>
</dbReference>
<evidence type="ECO:0000256" key="1">
    <source>
        <dbReference type="ARBA" id="ARBA00023125"/>
    </source>
</evidence>
<dbReference type="InterPro" id="IPR006119">
    <property type="entry name" value="Resolv_N"/>
</dbReference>
<evidence type="ECO:0000313" key="5">
    <source>
        <dbReference type="Proteomes" id="UP001527181"/>
    </source>
</evidence>
<proteinExistence type="predicted"/>
<dbReference type="SMART" id="SM00857">
    <property type="entry name" value="Resolvase"/>
    <property type="match status" value="1"/>
</dbReference>
<dbReference type="Pfam" id="PF00239">
    <property type="entry name" value="Resolvase"/>
    <property type="match status" value="1"/>
</dbReference>
<dbReference type="PANTHER" id="PTHR30461">
    <property type="entry name" value="DNA-INVERTASE FROM LAMBDOID PROPHAGE"/>
    <property type="match status" value="1"/>
</dbReference>
<keyword evidence="2" id="KW-0233">DNA recombination</keyword>
<dbReference type="Proteomes" id="UP001527181">
    <property type="component" value="Unassembled WGS sequence"/>
</dbReference>
<keyword evidence="1" id="KW-0238">DNA-binding</keyword>
<name>A0ABT4GQR8_PAEAL</name>
<protein>
    <submittedName>
        <fullName evidence="4">Recombinase family protein</fullName>
    </submittedName>
</protein>
<dbReference type="RefSeq" id="WP_268600625.1">
    <property type="nucleotide sequence ID" value="NZ_JAMDNP010000001.1"/>
</dbReference>
<evidence type="ECO:0000256" key="2">
    <source>
        <dbReference type="ARBA" id="ARBA00023172"/>
    </source>
</evidence>
<evidence type="ECO:0000259" key="3">
    <source>
        <dbReference type="PROSITE" id="PS51736"/>
    </source>
</evidence>
<organism evidence="4 5">
    <name type="scientific">Paenibacillus alvei</name>
    <name type="common">Bacillus alvei</name>
    <dbReference type="NCBI Taxonomy" id="44250"/>
    <lineage>
        <taxon>Bacteria</taxon>
        <taxon>Bacillati</taxon>
        <taxon>Bacillota</taxon>
        <taxon>Bacilli</taxon>
        <taxon>Bacillales</taxon>
        <taxon>Paenibacillaceae</taxon>
        <taxon>Paenibacillus</taxon>
    </lineage>
</organism>